<proteinExistence type="predicted"/>
<evidence type="ECO:0000256" key="1">
    <source>
        <dbReference type="SAM" id="MobiDB-lite"/>
    </source>
</evidence>
<sequence>MDRFNSDIIDRIVGHLPPGHTANWDWLGTASVLRNAPDERWYISRQWRDAIERRVFSIVHIESIEGFLSEFESAFAPPRRRAYLRQLHLLVYLAADSCITDLAGPVMHCMPCIHPTAVCQILTALPNLQSLTLNLKQPSRRVCLLRKKHRLALADGLRTLSLPCLQTLRLALGDGDPKNHSFVACKHENAEDSPGQIDPLSDALRIFTQSCPLLKEVVLSDGKLSPVLFHNPRTVANDTQTWPALESLTITMRGNLLAPNGAWYFTGEEQQPQDEVAPHNDGYKFANCDAPWWLRIARHFSGVTSNLDDGEPDLGLSLHEPVAEFDKFVGDAPLNEWRTRPDPVVFDALAQSMMEAVNHSMPKLHSLRFEIASKHDAVPLAGVRIECLDTGTSTKMSPDGEEKGETRGEGKNEMVAETSAYGQRRCHIWLGHNTRWAMPGGVAGSCKEWVGEKGTVLLEEWQDLVQL</sequence>
<protein>
    <recommendedName>
        <fullName evidence="4">F-box domain-containing protein</fullName>
    </recommendedName>
</protein>
<evidence type="ECO:0000313" key="2">
    <source>
        <dbReference type="EMBL" id="KAK0741306.1"/>
    </source>
</evidence>
<keyword evidence="3" id="KW-1185">Reference proteome</keyword>
<dbReference type="AlphaFoldDB" id="A0AA40EL15"/>
<feature type="compositionally biased region" description="Basic and acidic residues" evidence="1">
    <location>
        <begin position="398"/>
        <end position="412"/>
    </location>
</feature>
<dbReference type="EMBL" id="JAUKUD010000006">
    <property type="protein sequence ID" value="KAK0741306.1"/>
    <property type="molecule type" value="Genomic_DNA"/>
</dbReference>
<comment type="caution">
    <text evidence="2">The sequence shown here is derived from an EMBL/GenBank/DDBJ whole genome shotgun (WGS) entry which is preliminary data.</text>
</comment>
<gene>
    <name evidence="2" type="ORF">B0T18DRAFT_472898</name>
</gene>
<organism evidence="2 3">
    <name type="scientific">Schizothecium vesticola</name>
    <dbReference type="NCBI Taxonomy" id="314040"/>
    <lineage>
        <taxon>Eukaryota</taxon>
        <taxon>Fungi</taxon>
        <taxon>Dikarya</taxon>
        <taxon>Ascomycota</taxon>
        <taxon>Pezizomycotina</taxon>
        <taxon>Sordariomycetes</taxon>
        <taxon>Sordariomycetidae</taxon>
        <taxon>Sordariales</taxon>
        <taxon>Schizotheciaceae</taxon>
        <taxon>Schizothecium</taxon>
    </lineage>
</organism>
<evidence type="ECO:0000313" key="3">
    <source>
        <dbReference type="Proteomes" id="UP001172155"/>
    </source>
</evidence>
<reference evidence="2" key="1">
    <citation type="submission" date="2023-06" db="EMBL/GenBank/DDBJ databases">
        <title>Genome-scale phylogeny and comparative genomics of the fungal order Sordariales.</title>
        <authorList>
            <consortium name="Lawrence Berkeley National Laboratory"/>
            <person name="Hensen N."/>
            <person name="Bonometti L."/>
            <person name="Westerberg I."/>
            <person name="Brannstrom I.O."/>
            <person name="Guillou S."/>
            <person name="Cros-Aarteil S."/>
            <person name="Calhoun S."/>
            <person name="Haridas S."/>
            <person name="Kuo A."/>
            <person name="Mondo S."/>
            <person name="Pangilinan J."/>
            <person name="Riley R."/>
            <person name="LaButti K."/>
            <person name="Andreopoulos B."/>
            <person name="Lipzen A."/>
            <person name="Chen C."/>
            <person name="Yanf M."/>
            <person name="Daum C."/>
            <person name="Ng V."/>
            <person name="Clum A."/>
            <person name="Steindorff A."/>
            <person name="Ohm R."/>
            <person name="Martin F."/>
            <person name="Silar P."/>
            <person name="Natvig D."/>
            <person name="Lalanne C."/>
            <person name="Gautier V."/>
            <person name="Ament-velasquez S.L."/>
            <person name="Kruys A."/>
            <person name="Hutchinson M.I."/>
            <person name="Powell A.J."/>
            <person name="Barry K."/>
            <person name="Miller A.N."/>
            <person name="Grigoriev I.V."/>
            <person name="Debuchy R."/>
            <person name="Gladieux P."/>
            <person name="Thoren M.H."/>
            <person name="Johannesson H."/>
        </authorList>
    </citation>
    <scope>NUCLEOTIDE SEQUENCE</scope>
    <source>
        <strain evidence="2">SMH3187-1</strain>
    </source>
</reference>
<name>A0AA40EL15_9PEZI</name>
<feature type="region of interest" description="Disordered" evidence="1">
    <location>
        <begin position="391"/>
        <end position="412"/>
    </location>
</feature>
<dbReference type="Proteomes" id="UP001172155">
    <property type="component" value="Unassembled WGS sequence"/>
</dbReference>
<evidence type="ECO:0008006" key="4">
    <source>
        <dbReference type="Google" id="ProtNLM"/>
    </source>
</evidence>
<accession>A0AA40EL15</accession>